<protein>
    <submittedName>
        <fullName evidence="1">DUF2946 domain-containing protein</fullName>
    </submittedName>
</protein>
<comment type="caution">
    <text evidence="1">The sequence shown here is derived from an EMBL/GenBank/DDBJ whole genome shotgun (WGS) entry which is preliminary data.</text>
</comment>
<dbReference type="Pfam" id="PF11162">
    <property type="entry name" value="DUF2946"/>
    <property type="match status" value="1"/>
</dbReference>
<name>A0A6L8MMT2_9BURK</name>
<organism evidence="1 2">
    <name type="scientific">Duganella lactea</name>
    <dbReference type="NCBI Taxonomy" id="2692173"/>
    <lineage>
        <taxon>Bacteria</taxon>
        <taxon>Pseudomonadati</taxon>
        <taxon>Pseudomonadota</taxon>
        <taxon>Betaproteobacteria</taxon>
        <taxon>Burkholderiales</taxon>
        <taxon>Oxalobacteraceae</taxon>
        <taxon>Telluria group</taxon>
        <taxon>Duganella</taxon>
    </lineage>
</organism>
<accession>A0A6L8MMT2</accession>
<reference evidence="1 2" key="1">
    <citation type="submission" date="2019-12" db="EMBL/GenBank/DDBJ databases">
        <title>Novel species isolated from a subtropical stream in China.</title>
        <authorList>
            <person name="Lu H."/>
        </authorList>
    </citation>
    <scope>NUCLEOTIDE SEQUENCE [LARGE SCALE GENOMIC DNA]</scope>
    <source>
        <strain evidence="1 2">FT50W</strain>
    </source>
</reference>
<sequence>MAAFLFYNCRMLTLFQPRRLTSLIVSLAILLNLFAPALGQTVATRLADPLATEICRATPLAVNTAAGTRAPGGLPAHGLKHCMLCPVHASHGAPPPIAAGLLTVLEGHDAYPAPRPVTPWPHHHWSAAQPRGPPASA</sequence>
<dbReference type="EMBL" id="WWCP01000034">
    <property type="protein sequence ID" value="MYM84507.1"/>
    <property type="molecule type" value="Genomic_DNA"/>
</dbReference>
<evidence type="ECO:0000313" key="2">
    <source>
        <dbReference type="Proteomes" id="UP000474565"/>
    </source>
</evidence>
<dbReference type="Proteomes" id="UP000474565">
    <property type="component" value="Unassembled WGS sequence"/>
</dbReference>
<evidence type="ECO:0000313" key="1">
    <source>
        <dbReference type="EMBL" id="MYM84507.1"/>
    </source>
</evidence>
<proteinExistence type="predicted"/>
<dbReference type="AlphaFoldDB" id="A0A6L8MMT2"/>
<dbReference type="InterPro" id="IPR021333">
    <property type="entry name" value="DUF2946"/>
</dbReference>
<gene>
    <name evidence="1" type="ORF">GTP44_21470</name>
</gene>